<evidence type="ECO:0000256" key="4">
    <source>
        <dbReference type="ARBA" id="ARBA00022842"/>
    </source>
</evidence>
<dbReference type="EMBL" id="UAUX01000002">
    <property type="protein sequence ID" value="SPZ96753.1"/>
    <property type="molecule type" value="Genomic_DNA"/>
</dbReference>
<feature type="domain" description="VOC" evidence="7">
    <location>
        <begin position="37"/>
        <end position="152"/>
    </location>
</feature>
<comment type="similarity">
    <text evidence="6">Belongs to the fosfomycin resistance protein family. FosB subfamily.</text>
</comment>
<dbReference type="Proteomes" id="UP000249913">
    <property type="component" value="Unassembled WGS sequence"/>
</dbReference>
<feature type="binding site" evidence="6">
    <location>
        <position position="148"/>
    </location>
    <ligand>
        <name>Mg(2+)</name>
        <dbReference type="ChEBI" id="CHEBI:18420"/>
    </ligand>
</feature>
<keyword evidence="1 6" id="KW-0963">Cytoplasm</keyword>
<keyword evidence="5 6" id="KW-0046">Antibiotic resistance</keyword>
<name>A0A2X2JXP0_STAAU</name>
<dbReference type="InterPro" id="IPR037523">
    <property type="entry name" value="VOC_core"/>
</dbReference>
<accession>A0A2X2JXP0</accession>
<dbReference type="Pfam" id="PF00903">
    <property type="entry name" value="Glyoxalase"/>
    <property type="match status" value="1"/>
</dbReference>
<feature type="binding site" evidence="6">
    <location>
        <position position="40"/>
    </location>
    <ligand>
        <name>Mg(2+)</name>
        <dbReference type="ChEBI" id="CHEBI:18420"/>
    </ligand>
</feature>
<feature type="binding site" evidence="6">
    <location>
        <position position="99"/>
    </location>
    <ligand>
        <name>Mg(2+)</name>
        <dbReference type="ChEBI" id="CHEBI:18420"/>
    </ligand>
</feature>
<comment type="cofactor">
    <cofactor evidence="6">
        <name>Mg(2+)</name>
        <dbReference type="ChEBI" id="CHEBI:18420"/>
    </cofactor>
</comment>
<dbReference type="GO" id="GO:0016765">
    <property type="term" value="F:transferase activity, transferring alkyl or aryl (other than methyl) groups"/>
    <property type="evidence" value="ECO:0007669"/>
    <property type="project" value="UniProtKB-UniRule"/>
</dbReference>
<dbReference type="AlphaFoldDB" id="A0A2X2JXP0"/>
<keyword evidence="2 6" id="KW-0808">Transferase</keyword>
<dbReference type="GO" id="GO:0046677">
    <property type="term" value="P:response to antibiotic"/>
    <property type="evidence" value="ECO:0007669"/>
    <property type="project" value="UniProtKB-UniRule"/>
</dbReference>
<dbReference type="Gene3D" id="3.10.180.10">
    <property type="entry name" value="2,3-Dihydroxybiphenyl 1,2-Dioxygenase, domain 1"/>
    <property type="match status" value="1"/>
</dbReference>
<dbReference type="PANTHER" id="PTHR36113">
    <property type="entry name" value="LYASE, PUTATIVE-RELATED-RELATED"/>
    <property type="match status" value="1"/>
</dbReference>
<evidence type="ECO:0000313" key="9">
    <source>
        <dbReference type="Proteomes" id="UP000249913"/>
    </source>
</evidence>
<gene>
    <name evidence="8" type="primary">fosB2</name>
    <name evidence="6" type="synonym">fosB</name>
    <name evidence="8" type="ORF">NCTC7878_00211</name>
</gene>
<dbReference type="GO" id="GO:0000287">
    <property type="term" value="F:magnesium ion binding"/>
    <property type="evidence" value="ECO:0007669"/>
    <property type="project" value="UniProtKB-UniRule"/>
</dbReference>
<dbReference type="InterPro" id="IPR051332">
    <property type="entry name" value="Fosfomycin_Res_Enzymes"/>
</dbReference>
<comment type="subcellular location">
    <subcellularLocation>
        <location evidence="6">Cytoplasm</location>
    </subcellularLocation>
</comment>
<dbReference type="InterPro" id="IPR004360">
    <property type="entry name" value="Glyas_Fos-R_dOase_dom"/>
</dbReference>
<evidence type="ECO:0000256" key="6">
    <source>
        <dbReference type="HAMAP-Rule" id="MF_01512"/>
    </source>
</evidence>
<evidence type="ECO:0000259" key="7">
    <source>
        <dbReference type="PROSITE" id="PS51819"/>
    </source>
</evidence>
<dbReference type="HAMAP" id="MF_01512">
    <property type="entry name" value="FosB"/>
    <property type="match status" value="1"/>
</dbReference>
<comment type="subunit">
    <text evidence="6">Homodimer.</text>
</comment>
<dbReference type="PROSITE" id="PS51819">
    <property type="entry name" value="VOC"/>
    <property type="match status" value="1"/>
</dbReference>
<dbReference type="PANTHER" id="PTHR36113:SF6">
    <property type="entry name" value="FOSFOMYCIN RESISTANCE PROTEIN FOSX"/>
    <property type="match status" value="1"/>
</dbReference>
<dbReference type="GO" id="GO:0005737">
    <property type="term" value="C:cytoplasm"/>
    <property type="evidence" value="ECO:0007669"/>
    <property type="project" value="UniProtKB-SubCell"/>
</dbReference>
<organism evidence="8 9">
    <name type="scientific">Staphylococcus aureus</name>
    <dbReference type="NCBI Taxonomy" id="1280"/>
    <lineage>
        <taxon>Bacteria</taxon>
        <taxon>Bacillati</taxon>
        <taxon>Bacillota</taxon>
        <taxon>Bacilli</taxon>
        <taxon>Bacillales</taxon>
        <taxon>Staphylococcaceae</taxon>
        <taxon>Staphylococcus</taxon>
    </lineage>
</organism>
<evidence type="ECO:0000256" key="1">
    <source>
        <dbReference type="ARBA" id="ARBA00022490"/>
    </source>
</evidence>
<proteinExistence type="inferred from homology"/>
<comment type="function">
    <text evidence="6">Metallothiol transferase which confers resistance to fosfomycin by catalyzing the addition of a thiol cofactor to fosfomycin. L-cysteine is probably the physiological thiol donor.</text>
</comment>
<dbReference type="InterPro" id="IPR022858">
    <property type="entry name" value="Metallothiol_Trafse_FosB"/>
</dbReference>
<evidence type="ECO:0000256" key="2">
    <source>
        <dbReference type="ARBA" id="ARBA00022679"/>
    </source>
</evidence>
<reference evidence="8 9" key="1">
    <citation type="submission" date="2018-06" db="EMBL/GenBank/DDBJ databases">
        <authorList>
            <consortium name="Pathogen Informatics"/>
            <person name="Doyle S."/>
        </authorList>
    </citation>
    <scope>NUCLEOTIDE SEQUENCE [LARGE SCALE GENOMIC DNA]</scope>
    <source>
        <strain evidence="8 9">NCTC7878</strain>
    </source>
</reference>
<dbReference type="CDD" id="cd08363">
    <property type="entry name" value="FosB"/>
    <property type="match status" value="1"/>
</dbReference>
<keyword evidence="4 6" id="KW-0460">Magnesium</keyword>
<protein>
    <recommendedName>
        <fullName evidence="6">Metallothiol transferase FosB</fullName>
        <ecNumber evidence="6">2.5.1.-</ecNumber>
    </recommendedName>
    <alternativeName>
        <fullName evidence="6">Fosfomycin resistance protein</fullName>
    </alternativeName>
</protein>
<dbReference type="NCBIfam" id="NF000493">
    <property type="entry name" value="Fos_BSH"/>
    <property type="match status" value="1"/>
</dbReference>
<dbReference type="InterPro" id="IPR029068">
    <property type="entry name" value="Glyas_Bleomycin-R_OHBP_Dase"/>
</dbReference>
<evidence type="ECO:0000256" key="3">
    <source>
        <dbReference type="ARBA" id="ARBA00022723"/>
    </source>
</evidence>
<dbReference type="NCBIfam" id="NF003152">
    <property type="entry name" value="PRK04101.1"/>
    <property type="match status" value="1"/>
</dbReference>
<sequence length="172" mass="20558">MQLLSQLYKINDVISKIDTKIIYYKNSKKEVNPMLKSINHICFSVRNLNDSIHFYRDILLGKLLLTGKKTAYFKLAGLWIALNEEKDIPRNEIHFSYTHIAFTIDDSEFKYWHQRLKDNNVNILEGRVRDIRDRQSIYFTDPDGHKLELHTGTLENRLNYYKEAKPHMTFYK</sequence>
<dbReference type="SUPFAM" id="SSF54593">
    <property type="entry name" value="Glyoxalase/Bleomycin resistance protein/Dihydroxybiphenyl dioxygenase"/>
    <property type="match status" value="1"/>
</dbReference>
<keyword evidence="3 6" id="KW-0479">Metal-binding</keyword>
<evidence type="ECO:0000313" key="8">
    <source>
        <dbReference type="EMBL" id="SPZ96753.1"/>
    </source>
</evidence>
<evidence type="ECO:0000256" key="5">
    <source>
        <dbReference type="ARBA" id="ARBA00023251"/>
    </source>
</evidence>
<dbReference type="EC" id="2.5.1.-" evidence="6"/>